<feature type="domain" description="EamA" evidence="7">
    <location>
        <begin position="10"/>
        <end position="143"/>
    </location>
</feature>
<evidence type="ECO:0000256" key="2">
    <source>
        <dbReference type="ARBA" id="ARBA00022475"/>
    </source>
</evidence>
<dbReference type="InterPro" id="IPR037185">
    <property type="entry name" value="EmrE-like"/>
</dbReference>
<keyword evidence="9" id="KW-1185">Reference proteome</keyword>
<feature type="transmembrane region" description="Helical" evidence="6">
    <location>
        <begin position="157"/>
        <end position="177"/>
    </location>
</feature>
<feature type="transmembrane region" description="Helical" evidence="6">
    <location>
        <begin position="189"/>
        <end position="210"/>
    </location>
</feature>
<evidence type="ECO:0000313" key="9">
    <source>
        <dbReference type="Proteomes" id="UP001549047"/>
    </source>
</evidence>
<feature type="domain" description="EamA" evidence="7">
    <location>
        <begin position="159"/>
        <end position="292"/>
    </location>
</feature>
<feature type="transmembrane region" description="Helical" evidence="6">
    <location>
        <begin position="222"/>
        <end position="240"/>
    </location>
</feature>
<evidence type="ECO:0000256" key="6">
    <source>
        <dbReference type="SAM" id="Phobius"/>
    </source>
</evidence>
<dbReference type="EMBL" id="JBEPMB010000004">
    <property type="protein sequence ID" value="MET3614746.1"/>
    <property type="molecule type" value="Genomic_DNA"/>
</dbReference>
<feature type="transmembrane region" description="Helical" evidence="6">
    <location>
        <begin position="12"/>
        <end position="33"/>
    </location>
</feature>
<protein>
    <submittedName>
        <fullName evidence="8">Drug/metabolite transporter (DMT)-like permease</fullName>
    </submittedName>
</protein>
<dbReference type="PANTHER" id="PTHR32322:SF18">
    <property type="entry name" value="S-ADENOSYLMETHIONINE_S-ADENOSYLHOMOCYSTEINE TRANSPORTER"/>
    <property type="match status" value="1"/>
</dbReference>
<dbReference type="PANTHER" id="PTHR32322">
    <property type="entry name" value="INNER MEMBRANE TRANSPORTER"/>
    <property type="match status" value="1"/>
</dbReference>
<feature type="transmembrane region" description="Helical" evidence="6">
    <location>
        <begin position="39"/>
        <end position="61"/>
    </location>
</feature>
<evidence type="ECO:0000259" key="7">
    <source>
        <dbReference type="Pfam" id="PF00892"/>
    </source>
</evidence>
<feature type="transmembrane region" description="Helical" evidence="6">
    <location>
        <begin position="277"/>
        <end position="293"/>
    </location>
</feature>
<gene>
    <name evidence="8" type="ORF">ABID16_003083</name>
</gene>
<evidence type="ECO:0000256" key="4">
    <source>
        <dbReference type="ARBA" id="ARBA00022989"/>
    </source>
</evidence>
<name>A0ABV2J203_9HYPH</name>
<feature type="transmembrane region" description="Helical" evidence="6">
    <location>
        <begin position="127"/>
        <end position="145"/>
    </location>
</feature>
<sequence length="300" mass="32366">MTDLKPATGKAYLFLLTTALIWGGNAVAGKMAVGHASPFLMTLLRWIIAFALILIISGPQIRRDWPVIRRNGLYLFLMGAAGFTLFNALLYSALHYTSAINAVIEQAGMPFIIFVANFLIFRMRVTGGQVAGFMLTLCGIALTASNGDLSTLFGLKLNFGDLLMLFAVMVYAGYTVGLRFKPELHWKSMMAATACGAMVAALPLAAYEWMNGAGQMPDAKGWAIVAFIAIFPSLFAQILFVRGVEIIGSNRAGLFINLVPIFGVLLSIGVIGEPLHLYHVISLVLVMGGIVMAERNRPAA</sequence>
<feature type="transmembrane region" description="Helical" evidence="6">
    <location>
        <begin position="252"/>
        <end position="271"/>
    </location>
</feature>
<reference evidence="8 9" key="1">
    <citation type="submission" date="2024-06" db="EMBL/GenBank/DDBJ databases">
        <title>Genomic Encyclopedia of Type Strains, Phase IV (KMG-IV): sequencing the most valuable type-strain genomes for metagenomic binning, comparative biology and taxonomic classification.</title>
        <authorList>
            <person name="Goeker M."/>
        </authorList>
    </citation>
    <scope>NUCLEOTIDE SEQUENCE [LARGE SCALE GENOMIC DNA]</scope>
    <source>
        <strain evidence="8 9">DSM 29780</strain>
    </source>
</reference>
<keyword evidence="2" id="KW-1003">Cell membrane</keyword>
<dbReference type="InterPro" id="IPR050638">
    <property type="entry name" value="AA-Vitamin_Transporters"/>
</dbReference>
<keyword evidence="3 6" id="KW-0812">Transmembrane</keyword>
<keyword evidence="5 6" id="KW-0472">Membrane</keyword>
<dbReference type="InterPro" id="IPR000620">
    <property type="entry name" value="EamA_dom"/>
</dbReference>
<evidence type="ECO:0000256" key="3">
    <source>
        <dbReference type="ARBA" id="ARBA00022692"/>
    </source>
</evidence>
<dbReference type="Pfam" id="PF00892">
    <property type="entry name" value="EamA"/>
    <property type="match status" value="2"/>
</dbReference>
<accession>A0ABV2J203</accession>
<organism evidence="8 9">
    <name type="scientific">Rhizobium aquaticum</name>
    <dbReference type="NCBI Taxonomy" id="1549636"/>
    <lineage>
        <taxon>Bacteria</taxon>
        <taxon>Pseudomonadati</taxon>
        <taxon>Pseudomonadota</taxon>
        <taxon>Alphaproteobacteria</taxon>
        <taxon>Hyphomicrobiales</taxon>
        <taxon>Rhizobiaceae</taxon>
        <taxon>Rhizobium/Agrobacterium group</taxon>
        <taxon>Rhizobium</taxon>
    </lineage>
</organism>
<dbReference type="SUPFAM" id="SSF103481">
    <property type="entry name" value="Multidrug resistance efflux transporter EmrE"/>
    <property type="match status" value="2"/>
</dbReference>
<evidence type="ECO:0000256" key="1">
    <source>
        <dbReference type="ARBA" id="ARBA00004651"/>
    </source>
</evidence>
<comment type="caution">
    <text evidence="8">The sequence shown here is derived from an EMBL/GenBank/DDBJ whole genome shotgun (WGS) entry which is preliminary data.</text>
</comment>
<comment type="subcellular location">
    <subcellularLocation>
        <location evidence="1">Cell membrane</location>
        <topology evidence="1">Multi-pass membrane protein</topology>
    </subcellularLocation>
</comment>
<feature type="transmembrane region" description="Helical" evidence="6">
    <location>
        <begin position="100"/>
        <end position="120"/>
    </location>
</feature>
<feature type="transmembrane region" description="Helical" evidence="6">
    <location>
        <begin position="73"/>
        <end position="94"/>
    </location>
</feature>
<dbReference type="Proteomes" id="UP001549047">
    <property type="component" value="Unassembled WGS sequence"/>
</dbReference>
<evidence type="ECO:0000256" key="5">
    <source>
        <dbReference type="ARBA" id="ARBA00023136"/>
    </source>
</evidence>
<proteinExistence type="predicted"/>
<dbReference type="RefSeq" id="WP_354557220.1">
    <property type="nucleotide sequence ID" value="NZ_JBEPMB010000004.1"/>
</dbReference>
<keyword evidence="4 6" id="KW-1133">Transmembrane helix</keyword>
<evidence type="ECO:0000313" key="8">
    <source>
        <dbReference type="EMBL" id="MET3614746.1"/>
    </source>
</evidence>